<evidence type="ECO:0000313" key="2">
    <source>
        <dbReference type="EMBL" id="PCF48187.1"/>
    </source>
</evidence>
<dbReference type="EMBL" id="NIPK01000022">
    <property type="protein sequence ID" value="RIZ51481.1"/>
    <property type="molecule type" value="Genomic_DNA"/>
</dbReference>
<feature type="compositionally biased region" description="Basic residues" evidence="1">
    <location>
        <begin position="41"/>
        <end position="50"/>
    </location>
</feature>
<proteinExistence type="predicted"/>
<accession>A0AAX0QSZ9</accession>
<dbReference type="Proteomes" id="UP000266198">
    <property type="component" value="Unassembled WGS sequence"/>
</dbReference>
<comment type="caution">
    <text evidence="2">The sequence shown here is derived from an EMBL/GenBank/DDBJ whole genome shotgun (WGS) entry which is preliminary data.</text>
</comment>
<evidence type="ECO:0000313" key="3">
    <source>
        <dbReference type="EMBL" id="RIZ51481.1"/>
    </source>
</evidence>
<gene>
    <name evidence="2" type="ORF">B5C07_11215</name>
    <name evidence="3" type="ORF">CDL68_09945</name>
</gene>
<evidence type="ECO:0000256" key="1">
    <source>
        <dbReference type="SAM" id="MobiDB-lite"/>
    </source>
</evidence>
<keyword evidence="5" id="KW-1185">Reference proteome</keyword>
<organism evidence="2 4">
    <name type="scientific">Staphylococcus delphini</name>
    <dbReference type="NCBI Taxonomy" id="53344"/>
    <lineage>
        <taxon>Bacteria</taxon>
        <taxon>Bacillati</taxon>
        <taxon>Bacillota</taxon>
        <taxon>Bacilli</taxon>
        <taxon>Bacillales</taxon>
        <taxon>Staphylococcaceae</taxon>
        <taxon>Staphylococcus</taxon>
        <taxon>Staphylococcus intermedius group</taxon>
    </lineage>
</organism>
<name>A0AAX0QSZ9_9STAP</name>
<evidence type="ECO:0000313" key="5">
    <source>
        <dbReference type="Proteomes" id="UP000266198"/>
    </source>
</evidence>
<dbReference type="AlphaFoldDB" id="A0AAX0QSZ9"/>
<sequence length="90" mass="9905">MQATNHATLLRDQLARKIQFGINQVFISIKPNLVVGPAPRKGSHGGRSQRFKTTSVSPNAQTPQMLKLLKCSNPPNAQTHHTIKNAPDVR</sequence>
<dbReference type="EMBL" id="MWUR01000018">
    <property type="protein sequence ID" value="PCF48187.1"/>
    <property type="molecule type" value="Genomic_DNA"/>
</dbReference>
<dbReference type="Proteomes" id="UP000217473">
    <property type="component" value="Unassembled WGS sequence"/>
</dbReference>
<reference evidence="3 5" key="2">
    <citation type="submission" date="2017-06" db="EMBL/GenBank/DDBJ databases">
        <title>Identification of a new gene, sdsY, involved in staphylococcal internalization in non-professional phagocytic cells (NPPCs).</title>
        <authorList>
            <person name="Maali Y."/>
            <person name="Martins-Simoes P."/>
            <person name="Trouillet-Assant S."/>
            <person name="Laurent F."/>
            <person name="Diot A."/>
            <person name="Verhoeven P."/>
            <person name="Bouvard D."/>
            <person name="Vandenesch F."/>
            <person name="Bes M."/>
        </authorList>
    </citation>
    <scope>NUCLEOTIDE SEQUENCE [LARGE SCALE GENOMIC DNA]</scope>
    <source>
        <strain evidence="3 5">Heidy</strain>
    </source>
</reference>
<reference evidence="2 4" key="1">
    <citation type="journal article" date="2017" name="PLoS ONE">
        <title>Development of a real-time PCR for detection of Staphylococcus pseudintermedius using a novel automated comparison of whole-genome sequences.</title>
        <authorList>
            <person name="Verstappen K.M."/>
            <person name="Huijbregts L."/>
            <person name="Spaninks M."/>
            <person name="Wagenaar J.A."/>
            <person name="Fluit A.C."/>
            <person name="Duim B."/>
        </authorList>
    </citation>
    <scope>NUCLEOTIDE SEQUENCE [LARGE SCALE GENOMIC DNA]</scope>
    <source>
        <strain evidence="2 4">15S02591-1</strain>
    </source>
</reference>
<protein>
    <submittedName>
        <fullName evidence="2">Uncharacterized protein</fullName>
    </submittedName>
</protein>
<evidence type="ECO:0000313" key="4">
    <source>
        <dbReference type="Proteomes" id="UP000217473"/>
    </source>
</evidence>
<feature type="region of interest" description="Disordered" evidence="1">
    <location>
        <begin position="36"/>
        <end position="61"/>
    </location>
</feature>
<feature type="compositionally biased region" description="Polar residues" evidence="1">
    <location>
        <begin position="51"/>
        <end position="61"/>
    </location>
</feature>